<evidence type="ECO:0000313" key="1">
    <source>
        <dbReference type="EMBL" id="QPI13710.1"/>
    </source>
</evidence>
<dbReference type="EMBL" id="MW082583">
    <property type="protein sequence ID" value="QPI13710.1"/>
    <property type="molecule type" value="Genomic_DNA"/>
</dbReference>
<dbReference type="Pfam" id="PF11753">
    <property type="entry name" value="DUF3310"/>
    <property type="match status" value="1"/>
</dbReference>
<gene>
    <name evidence="1" type="ORF">SIPHO4S_00014</name>
</gene>
<proteinExistence type="predicted"/>
<accession>A0A7S9SP00</accession>
<keyword evidence="2" id="KW-1185">Reference proteome</keyword>
<reference evidence="1 2" key="1">
    <citation type="submission" date="2020-10" db="EMBL/GenBank/DDBJ databases">
        <authorList>
            <person name="Dukhno E.A."/>
            <person name="Kornienko N.O."/>
            <person name="Shybanov S.R."/>
            <person name="Kharina A.V."/>
            <person name="Budzanivska I.G."/>
        </authorList>
    </citation>
    <scope>NUCLEOTIDE SEQUENCE [LARGE SCALE GENOMIC DNA]</scope>
</reference>
<evidence type="ECO:0000313" key="2">
    <source>
        <dbReference type="Proteomes" id="UP000595016"/>
    </source>
</evidence>
<dbReference type="Proteomes" id="UP000595016">
    <property type="component" value="Segment"/>
</dbReference>
<name>A0A7S9SP00_9CAUD</name>
<protein>
    <recommendedName>
        <fullName evidence="3">DUF3310 domain-containing protein</fullName>
    </recommendedName>
</protein>
<dbReference type="InterPro" id="IPR021739">
    <property type="entry name" value="SaV-like"/>
</dbReference>
<organism evidence="1 2">
    <name type="scientific">Serratia phage Tsm2</name>
    <dbReference type="NCBI Taxonomy" id="2787014"/>
    <lineage>
        <taxon>Viruses</taxon>
        <taxon>Duplodnaviria</taxon>
        <taxon>Heunggongvirae</taxon>
        <taxon>Uroviricota</taxon>
        <taxon>Caudoviricetes</taxon>
        <taxon>Sarkviridae</taxon>
        <taxon>Otakuvirus</taxon>
        <taxon>Otakuvirus Tsm2</taxon>
    </lineage>
</organism>
<sequence length="173" mass="19363">MYFIIREGKINAGPFGAMAEARDEPGFRSNDQIASSDSGRAMFIVASGRWVKIRHVRIMGDKLREEMQRQVLGYEKANALTRSNDVELQDAIDEAKRQQAADMVNAPPHYNQAGIECIDAIAAATSGKTGIQAVCVANVVKYLWRYELKNGVEDVKKARWYLDRLIGELEKDA</sequence>
<evidence type="ECO:0008006" key="3">
    <source>
        <dbReference type="Google" id="ProtNLM"/>
    </source>
</evidence>